<keyword evidence="8" id="KW-1185">Reference proteome</keyword>
<dbReference type="GO" id="GO:0008270">
    <property type="term" value="F:zinc ion binding"/>
    <property type="evidence" value="ECO:0007669"/>
    <property type="project" value="UniProtKB-KW"/>
</dbReference>
<dbReference type="Gene3D" id="3.30.420.140">
    <property type="entry name" value="YqgF/RNase H-like domain"/>
    <property type="match status" value="1"/>
</dbReference>
<evidence type="ECO:0000256" key="2">
    <source>
        <dbReference type="ARBA" id="ARBA00022517"/>
    </source>
</evidence>
<feature type="domain" description="SWIM-type" evidence="6">
    <location>
        <begin position="62"/>
        <end position="111"/>
    </location>
</feature>
<protein>
    <recommendedName>
        <fullName evidence="6">SWIM-type domain-containing protein</fullName>
    </recommendedName>
</protein>
<dbReference type="GO" id="GO:0016787">
    <property type="term" value="F:hydrolase activity"/>
    <property type="evidence" value="ECO:0007669"/>
    <property type="project" value="UniProtKB-KW"/>
</dbReference>
<evidence type="ECO:0000256" key="4">
    <source>
        <dbReference type="ARBA" id="ARBA00022801"/>
    </source>
</evidence>
<dbReference type="GO" id="GO:0004518">
    <property type="term" value="F:nuclease activity"/>
    <property type="evidence" value="ECO:0007669"/>
    <property type="project" value="UniProtKB-KW"/>
</dbReference>
<name>A0AAD4SBE5_9MAGN</name>
<dbReference type="SMART" id="SM00732">
    <property type="entry name" value="YqgFc"/>
    <property type="match status" value="1"/>
</dbReference>
<dbReference type="InterPro" id="IPR012337">
    <property type="entry name" value="RNaseH-like_sf"/>
</dbReference>
<keyword evidence="1" id="KW-0963">Cytoplasm</keyword>
<dbReference type="SUPFAM" id="SSF53098">
    <property type="entry name" value="Ribonuclease H-like"/>
    <property type="match status" value="1"/>
</dbReference>
<dbReference type="PANTHER" id="PTHR28498:SF1">
    <property type="entry name" value="ZINC FINGER SWIM DOMAIN-CONTAINING PROTEIN 7"/>
    <property type="match status" value="1"/>
</dbReference>
<evidence type="ECO:0000313" key="7">
    <source>
        <dbReference type="EMBL" id="KAI3895581.1"/>
    </source>
</evidence>
<keyword evidence="2" id="KW-0690">Ribosome biogenesis</keyword>
<dbReference type="CDD" id="cd16964">
    <property type="entry name" value="YqgF"/>
    <property type="match status" value="1"/>
</dbReference>
<dbReference type="InterPro" id="IPR005227">
    <property type="entry name" value="YqgF"/>
</dbReference>
<evidence type="ECO:0000313" key="8">
    <source>
        <dbReference type="Proteomes" id="UP001202328"/>
    </source>
</evidence>
<reference evidence="7" key="1">
    <citation type="submission" date="2022-04" db="EMBL/GenBank/DDBJ databases">
        <title>A functionally conserved STORR gene fusion in Papaver species that diverged 16.8 million years ago.</title>
        <authorList>
            <person name="Catania T."/>
        </authorList>
    </citation>
    <scope>NUCLEOTIDE SEQUENCE</scope>
    <source>
        <strain evidence="7">S-188037</strain>
    </source>
</reference>
<dbReference type="PANTHER" id="PTHR28498">
    <property type="entry name" value="ZINC FINGER SWIM DOMAIN-CONTAINING PROTEIN 7"/>
    <property type="match status" value="1"/>
</dbReference>
<dbReference type="EMBL" id="JAJJMB010011896">
    <property type="protein sequence ID" value="KAI3895581.1"/>
    <property type="molecule type" value="Genomic_DNA"/>
</dbReference>
<organism evidence="7 8">
    <name type="scientific">Papaver atlanticum</name>
    <dbReference type="NCBI Taxonomy" id="357466"/>
    <lineage>
        <taxon>Eukaryota</taxon>
        <taxon>Viridiplantae</taxon>
        <taxon>Streptophyta</taxon>
        <taxon>Embryophyta</taxon>
        <taxon>Tracheophyta</taxon>
        <taxon>Spermatophyta</taxon>
        <taxon>Magnoliopsida</taxon>
        <taxon>Ranunculales</taxon>
        <taxon>Papaveraceae</taxon>
        <taxon>Papaveroideae</taxon>
        <taxon>Papaver</taxon>
    </lineage>
</organism>
<dbReference type="GO" id="GO:0006364">
    <property type="term" value="P:rRNA processing"/>
    <property type="evidence" value="ECO:0007669"/>
    <property type="project" value="InterPro"/>
</dbReference>
<gene>
    <name evidence="7" type="ORF">MKW98_025372</name>
</gene>
<dbReference type="Proteomes" id="UP001202328">
    <property type="component" value="Unassembled WGS sequence"/>
</dbReference>
<dbReference type="InterPro" id="IPR037027">
    <property type="entry name" value="YqgF/RNaseH-like_dom_sf"/>
</dbReference>
<dbReference type="InterPro" id="IPR007527">
    <property type="entry name" value="Znf_SWIM"/>
</dbReference>
<accession>A0AAD4SBE5</accession>
<keyword evidence="5" id="KW-0862">Zinc</keyword>
<keyword evidence="5" id="KW-0863">Zinc-finger</keyword>
<dbReference type="GO" id="GO:0097196">
    <property type="term" value="C:Shu complex"/>
    <property type="evidence" value="ECO:0007669"/>
    <property type="project" value="TreeGrafter"/>
</dbReference>
<dbReference type="FunFam" id="3.30.420.140:FF:000008">
    <property type="entry name" value="Putative pre-16S rRNA nuclease"/>
    <property type="match status" value="1"/>
</dbReference>
<evidence type="ECO:0000256" key="5">
    <source>
        <dbReference type="PROSITE-ProRule" id="PRU00325"/>
    </source>
</evidence>
<evidence type="ECO:0000256" key="1">
    <source>
        <dbReference type="ARBA" id="ARBA00022490"/>
    </source>
</evidence>
<proteinExistence type="inferred from homology"/>
<sequence length="329" mass="37437">MSSSNLVAEAVLREIKSTRSITDNHLSILHFLYGKNLERATKIVDQRGVKRIVGEPSGRCVFQVVGESRRKEEYFCFAEHYCACYSFFYDIVNKGEQICCKHQLAAQLAVSVGACVEVKLSYNSAFGLEMKYLSPVHLFRTVMKANEVKPGRLLGLDVGHKYVGLAISDRENREALPLSVLVRKQTNIDLMAKDFRTLISELSLGGLVIGCCYTRNVSQVESFQVKDLVQDLRRREELQDVKFTYWEEHFTSKIVLNTINPLKYLHNNNKIVDYKAEAINRRRFDEKTAVDKLAAVAILQEYLDFMNRSSQLHNPSSTHDIERSIGGGT</sequence>
<dbReference type="InterPro" id="IPR006641">
    <property type="entry name" value="YqgF/RNaseH-like_dom"/>
</dbReference>
<keyword evidence="3" id="KW-0540">Nuclease</keyword>
<comment type="caution">
    <text evidence="7">The sequence shown here is derived from an EMBL/GenBank/DDBJ whole genome shotgun (WGS) entry which is preliminary data.</text>
</comment>
<evidence type="ECO:0000256" key="3">
    <source>
        <dbReference type="ARBA" id="ARBA00022722"/>
    </source>
</evidence>
<evidence type="ECO:0000259" key="6">
    <source>
        <dbReference type="PROSITE" id="PS50966"/>
    </source>
</evidence>
<dbReference type="HAMAP" id="MF_00651">
    <property type="entry name" value="Nuclease_YqgF"/>
    <property type="match status" value="1"/>
</dbReference>
<keyword evidence="5" id="KW-0479">Metal-binding</keyword>
<dbReference type="Pfam" id="PF03652">
    <property type="entry name" value="RuvX"/>
    <property type="match status" value="1"/>
</dbReference>
<dbReference type="PROSITE" id="PS50966">
    <property type="entry name" value="ZF_SWIM"/>
    <property type="match status" value="1"/>
</dbReference>
<dbReference type="GO" id="GO:0000724">
    <property type="term" value="P:double-strand break repair via homologous recombination"/>
    <property type="evidence" value="ECO:0007669"/>
    <property type="project" value="TreeGrafter"/>
</dbReference>
<dbReference type="AlphaFoldDB" id="A0AAD4SBE5"/>
<keyword evidence="4" id="KW-0378">Hydrolase</keyword>